<dbReference type="RefSeq" id="WP_201428077.1">
    <property type="nucleotide sequence ID" value="NZ_JAEQMG010000125.1"/>
</dbReference>
<dbReference type="AlphaFoldDB" id="A0A934WSW4"/>
<protein>
    <submittedName>
        <fullName evidence="2">Alpha/beta hydrolase</fullName>
    </submittedName>
</protein>
<dbReference type="Gene3D" id="3.40.50.1820">
    <property type="entry name" value="alpha/beta hydrolase"/>
    <property type="match status" value="1"/>
</dbReference>
<dbReference type="Proteomes" id="UP000633365">
    <property type="component" value="Unassembled WGS sequence"/>
</dbReference>
<dbReference type="PANTHER" id="PTHR48098:SF6">
    <property type="entry name" value="FERRI-BACILLIBACTIN ESTERASE BESA"/>
    <property type="match status" value="1"/>
</dbReference>
<name>A0A934WSW4_9FIRM</name>
<evidence type="ECO:0000313" key="2">
    <source>
        <dbReference type="EMBL" id="MBK6089332.1"/>
    </source>
</evidence>
<reference evidence="2" key="1">
    <citation type="submission" date="2021-01" db="EMBL/GenBank/DDBJ databases">
        <title>Genome public.</title>
        <authorList>
            <person name="Liu C."/>
            <person name="Sun Q."/>
        </authorList>
    </citation>
    <scope>NUCLEOTIDE SEQUENCE</scope>
    <source>
        <strain evidence="2">M6</strain>
    </source>
</reference>
<dbReference type="PANTHER" id="PTHR48098">
    <property type="entry name" value="ENTEROCHELIN ESTERASE-RELATED"/>
    <property type="match status" value="1"/>
</dbReference>
<dbReference type="PROSITE" id="PS51257">
    <property type="entry name" value="PROKAR_LIPOPROTEIN"/>
    <property type="match status" value="1"/>
</dbReference>
<keyword evidence="2" id="KW-0378">Hydrolase</keyword>
<evidence type="ECO:0000256" key="1">
    <source>
        <dbReference type="SAM" id="SignalP"/>
    </source>
</evidence>
<dbReference type="InterPro" id="IPR000801">
    <property type="entry name" value="Esterase-like"/>
</dbReference>
<gene>
    <name evidence="2" type="ORF">JKK62_11890</name>
</gene>
<dbReference type="Pfam" id="PF00756">
    <property type="entry name" value="Esterase"/>
    <property type="match status" value="1"/>
</dbReference>
<dbReference type="SUPFAM" id="SSF53474">
    <property type="entry name" value="alpha/beta-Hydrolases"/>
    <property type="match status" value="1"/>
</dbReference>
<dbReference type="EMBL" id="JAEQMG010000125">
    <property type="protein sequence ID" value="MBK6089332.1"/>
    <property type="molecule type" value="Genomic_DNA"/>
</dbReference>
<organism evidence="2 3">
    <name type="scientific">Ruminococcus difficilis</name>
    <dbReference type="NCBI Taxonomy" id="2763069"/>
    <lineage>
        <taxon>Bacteria</taxon>
        <taxon>Bacillati</taxon>
        <taxon>Bacillota</taxon>
        <taxon>Clostridia</taxon>
        <taxon>Eubacteriales</taxon>
        <taxon>Oscillospiraceae</taxon>
        <taxon>Ruminococcus</taxon>
    </lineage>
</organism>
<dbReference type="InterPro" id="IPR050583">
    <property type="entry name" value="Mycobacterial_A85_antigen"/>
</dbReference>
<accession>A0A934WSW4</accession>
<sequence>MKKVLCILICAMIAVLSLSACGGQSASDGHIIYAIDENNGDSITATFFSTDSDEKLEVKMTKQETTEKGTQFAAKANTAKFDRVIFTVGDKTTEELSFNDYVEGWVLGSNHFYPYDTGYPEPEYKRVSFDYENRKKDILIWTPDTYDPNGSEKYSVIYMTDGQNLFKRQATSYGSWGVAESVRAMNVSNGNPCIIVGIENADGWRDNELTPDLGEVQSGNVDNSSYKEGHGEYFSDFVVNTVMPYINENYNVYTDREHTHICGSSSGGIECFYIAMEHPDLFSSVGALSPAFILYSDQTWVEYLSKKDFSKNAPFIYLYCGNAKSDNLEQMLYTGAVTMPENLKKIGYPADKVTIKLYDDGVHNEMYWRAVFPDYLKYAFPKQNATIDEK</sequence>
<keyword evidence="1" id="KW-0732">Signal</keyword>
<comment type="caution">
    <text evidence="2">The sequence shown here is derived from an EMBL/GenBank/DDBJ whole genome shotgun (WGS) entry which is preliminary data.</text>
</comment>
<dbReference type="InterPro" id="IPR029058">
    <property type="entry name" value="AB_hydrolase_fold"/>
</dbReference>
<dbReference type="GO" id="GO:0016787">
    <property type="term" value="F:hydrolase activity"/>
    <property type="evidence" value="ECO:0007669"/>
    <property type="project" value="UniProtKB-KW"/>
</dbReference>
<feature type="chain" id="PRO_5038845192" evidence="1">
    <location>
        <begin position="23"/>
        <end position="390"/>
    </location>
</feature>
<feature type="signal peptide" evidence="1">
    <location>
        <begin position="1"/>
        <end position="22"/>
    </location>
</feature>
<keyword evidence="3" id="KW-1185">Reference proteome</keyword>
<proteinExistence type="predicted"/>
<evidence type="ECO:0000313" key="3">
    <source>
        <dbReference type="Proteomes" id="UP000633365"/>
    </source>
</evidence>